<dbReference type="PATRIC" id="fig|104102.12.peg.2678"/>
<feature type="domain" description="Terminase large subunit-like ATPase" evidence="2">
    <location>
        <begin position="73"/>
        <end position="244"/>
    </location>
</feature>
<feature type="region of interest" description="Disordered" evidence="1">
    <location>
        <begin position="1"/>
        <end position="31"/>
    </location>
</feature>
<dbReference type="Pfam" id="PF03354">
    <property type="entry name" value="TerL_ATPase"/>
    <property type="match status" value="1"/>
</dbReference>
<dbReference type="AlphaFoldDB" id="A0A149TQL4"/>
<dbReference type="Pfam" id="PF20441">
    <property type="entry name" value="TerL_nuclease"/>
    <property type="match status" value="1"/>
</dbReference>
<feature type="domain" description="Terminase large subunit-like endonuclease" evidence="3">
    <location>
        <begin position="257"/>
        <end position="530"/>
    </location>
</feature>
<gene>
    <name evidence="4" type="ORF">AD947_16145</name>
</gene>
<dbReference type="InterPro" id="IPR005021">
    <property type="entry name" value="Terminase_largesu-like"/>
</dbReference>
<dbReference type="OrthoDB" id="9760250at2"/>
<evidence type="ECO:0000259" key="3">
    <source>
        <dbReference type="Pfam" id="PF20441"/>
    </source>
</evidence>
<sequence length="544" mass="58393">MGLRGPGAKPVSSPKTPAPLPLFGDTPGTEPAGFAADRPLTGETRAEQLICWIERLTVTSGALAGQPMKLDGWQKDIIRALYETDEDGLRFVRTGVISMGRKNGKTGLASALALAHLCGPEAVRRGQVLSAAADRGQASIVFDEMVAFALEQPHLAARLVVRAFNKTVEDAVTGSIYKALSADARKAHGLSPTFAIADEVAQWRDRDLFDALKTGGGAHRESLLLGISTRSPDADNPLEELLRYGASVADGTFPDRTFKSFVWSAPMDADPWAEETWHMANPALGTFRSLEDIRSQAMQAMRVPSQEAAFRSYTLNQPVAADVRFLRPDDWDACAGDAEASGPCYCGLDLASGAGDLTAFSFYWPETGKLKVKAFLPSELVQVKQAEDHAPYAEWVSAGLIELIPGRAIDRAWLAVWIAQAIEGLDVVSIASDRWCLTDFQAVCDREGITLPMKPIGMGFKDASPAITAFEGAVLQATIRHGGNPLLRWAVSNAALDTDPAGNRKLSKQRARGRIDPLVACVIAVGTAAQAPAPKELMVTVLDF</sequence>
<protein>
    <recommendedName>
        <fullName evidence="6">Terminase</fullName>
    </recommendedName>
</protein>
<dbReference type="GO" id="GO:0004519">
    <property type="term" value="F:endonuclease activity"/>
    <property type="evidence" value="ECO:0007669"/>
    <property type="project" value="InterPro"/>
</dbReference>
<dbReference type="EMBL" id="LHZT01000132">
    <property type="protein sequence ID" value="KXV55429.1"/>
    <property type="molecule type" value="Genomic_DNA"/>
</dbReference>
<proteinExistence type="predicted"/>
<dbReference type="Gene3D" id="3.40.50.300">
    <property type="entry name" value="P-loop containing nucleotide triphosphate hydrolases"/>
    <property type="match status" value="1"/>
</dbReference>
<dbReference type="Proteomes" id="UP000075411">
    <property type="component" value="Unassembled WGS sequence"/>
</dbReference>
<evidence type="ECO:0000313" key="4">
    <source>
        <dbReference type="EMBL" id="KXV55429.1"/>
    </source>
</evidence>
<evidence type="ECO:0000259" key="2">
    <source>
        <dbReference type="Pfam" id="PF03354"/>
    </source>
</evidence>
<dbReference type="InterPro" id="IPR027417">
    <property type="entry name" value="P-loop_NTPase"/>
</dbReference>
<comment type="caution">
    <text evidence="4">The sequence shown here is derived from an EMBL/GenBank/DDBJ whole genome shotgun (WGS) entry which is preliminary data.</text>
</comment>
<dbReference type="PANTHER" id="PTHR41287:SF1">
    <property type="entry name" value="PROTEIN YMFN"/>
    <property type="match status" value="1"/>
</dbReference>
<organism evidence="4 5">
    <name type="scientific">Acetobacter tropicalis</name>
    <dbReference type="NCBI Taxonomy" id="104102"/>
    <lineage>
        <taxon>Bacteria</taxon>
        <taxon>Pseudomonadati</taxon>
        <taxon>Pseudomonadota</taxon>
        <taxon>Alphaproteobacteria</taxon>
        <taxon>Acetobacterales</taxon>
        <taxon>Acetobacteraceae</taxon>
        <taxon>Acetobacter</taxon>
    </lineage>
</organism>
<dbReference type="InterPro" id="IPR046461">
    <property type="entry name" value="TerL_ATPase"/>
</dbReference>
<reference evidence="4 5" key="1">
    <citation type="submission" date="2015-06" db="EMBL/GenBank/DDBJ databases">
        <title>Improved classification and identification of acetic acid bacteria using matrix-assisted laser desorption/ionization time-of-flight mass spectrometry; Gluconobacter nephelii and Gluconobacter uchimurae are later heterotypic synonyms of Gluconobacter japonicus and Gluconobacter oxydans, respectively.</title>
        <authorList>
            <person name="Li L."/>
            <person name="Cleenwerck I."/>
            <person name="De Vuyst L."/>
            <person name="Vandamme P."/>
        </authorList>
    </citation>
    <scope>NUCLEOTIDE SEQUENCE [LARGE SCALE GENOMIC DNA]</scope>
    <source>
        <strain evidence="4 5">LMG 1663</strain>
    </source>
</reference>
<dbReference type="PANTHER" id="PTHR41287">
    <property type="match status" value="1"/>
</dbReference>
<name>A0A149TQL4_9PROT</name>
<accession>A0A149TQL4</accession>
<evidence type="ECO:0000313" key="5">
    <source>
        <dbReference type="Proteomes" id="UP000075411"/>
    </source>
</evidence>
<dbReference type="InterPro" id="IPR046462">
    <property type="entry name" value="TerL_nuclease"/>
</dbReference>
<evidence type="ECO:0008006" key="6">
    <source>
        <dbReference type="Google" id="ProtNLM"/>
    </source>
</evidence>
<evidence type="ECO:0000256" key="1">
    <source>
        <dbReference type="SAM" id="MobiDB-lite"/>
    </source>
</evidence>